<dbReference type="AlphaFoldDB" id="A0A1B6F8W2"/>
<organism evidence="1">
    <name type="scientific">Cuerna arida</name>
    <dbReference type="NCBI Taxonomy" id="1464854"/>
    <lineage>
        <taxon>Eukaryota</taxon>
        <taxon>Metazoa</taxon>
        <taxon>Ecdysozoa</taxon>
        <taxon>Arthropoda</taxon>
        <taxon>Hexapoda</taxon>
        <taxon>Insecta</taxon>
        <taxon>Pterygota</taxon>
        <taxon>Neoptera</taxon>
        <taxon>Paraneoptera</taxon>
        <taxon>Hemiptera</taxon>
        <taxon>Auchenorrhyncha</taxon>
        <taxon>Membracoidea</taxon>
        <taxon>Cicadellidae</taxon>
        <taxon>Cicadellinae</taxon>
        <taxon>Proconiini</taxon>
        <taxon>Cuerna</taxon>
    </lineage>
</organism>
<dbReference type="EMBL" id="GECZ01023102">
    <property type="protein sequence ID" value="JAS46667.1"/>
    <property type="molecule type" value="Transcribed_RNA"/>
</dbReference>
<evidence type="ECO:0000313" key="1">
    <source>
        <dbReference type="EMBL" id="JAS46667.1"/>
    </source>
</evidence>
<accession>A0A1B6F8W2</accession>
<gene>
    <name evidence="1" type="ORF">g.45900</name>
</gene>
<protein>
    <submittedName>
        <fullName evidence="1">Uncharacterized protein</fullName>
    </submittedName>
</protein>
<reference evidence="1" key="1">
    <citation type="submission" date="2015-11" db="EMBL/GenBank/DDBJ databases">
        <title>De novo transcriptome assembly of four potential Pierce s Disease insect vectors from Arizona vineyards.</title>
        <authorList>
            <person name="Tassone E.E."/>
        </authorList>
    </citation>
    <scope>NUCLEOTIDE SEQUENCE</scope>
</reference>
<proteinExistence type="predicted"/>
<sequence>SPLQFIDAQISDSSSEGILDLSALDPFPDEESEESIAWLEREEDDPPQENDEPFPWLEPGEVFPWPELMEYLSEEDDEDILLWLDPLGRKGRKDEHCPGLEPGK</sequence>
<feature type="non-terminal residue" evidence="1">
    <location>
        <position position="104"/>
    </location>
</feature>
<name>A0A1B6F8W2_9HEMI</name>
<feature type="non-terminal residue" evidence="1">
    <location>
        <position position="1"/>
    </location>
</feature>